<dbReference type="Gene3D" id="2.60.40.10">
    <property type="entry name" value="Immunoglobulins"/>
    <property type="match status" value="1"/>
</dbReference>
<reference evidence="2 3" key="1">
    <citation type="submission" date="2016-10" db="EMBL/GenBank/DDBJ databases">
        <title>Arsenicibacter rosenii gen. nov., sp. nov., an efficient arsenic-methylating bacterium isolated from an arsenic-contaminated paddy soil.</title>
        <authorList>
            <person name="Huang K."/>
        </authorList>
    </citation>
    <scope>NUCLEOTIDE SEQUENCE [LARGE SCALE GENOMIC DNA]</scope>
    <source>
        <strain evidence="2 3">SM-1</strain>
    </source>
</reference>
<organism evidence="2 3">
    <name type="scientific">Arsenicibacter rosenii</name>
    <dbReference type="NCBI Taxonomy" id="1750698"/>
    <lineage>
        <taxon>Bacteria</taxon>
        <taxon>Pseudomonadati</taxon>
        <taxon>Bacteroidota</taxon>
        <taxon>Cytophagia</taxon>
        <taxon>Cytophagales</taxon>
        <taxon>Spirosomataceae</taxon>
        <taxon>Arsenicibacter</taxon>
    </lineage>
</organism>
<dbReference type="InterPro" id="IPR022409">
    <property type="entry name" value="PKD/Chitinase_dom"/>
</dbReference>
<dbReference type="InterPro" id="IPR035986">
    <property type="entry name" value="PKD_dom_sf"/>
</dbReference>
<evidence type="ECO:0000313" key="3">
    <source>
        <dbReference type="Proteomes" id="UP000181790"/>
    </source>
</evidence>
<dbReference type="OrthoDB" id="1466733at2"/>
<dbReference type="Pfam" id="PF22352">
    <property type="entry name" value="K319L-like_PKD"/>
    <property type="match status" value="1"/>
</dbReference>
<proteinExistence type="predicted"/>
<dbReference type="InterPro" id="IPR011050">
    <property type="entry name" value="Pectin_lyase_fold/virulence"/>
</dbReference>
<dbReference type="InterPro" id="IPR012334">
    <property type="entry name" value="Pectin_lyas_fold"/>
</dbReference>
<dbReference type="SUPFAM" id="SSF49299">
    <property type="entry name" value="PKD domain"/>
    <property type="match status" value="1"/>
</dbReference>
<name>A0A1S2VJ09_9BACT</name>
<dbReference type="Gene3D" id="2.160.20.10">
    <property type="entry name" value="Single-stranded right-handed beta-helix, Pectin lyase-like"/>
    <property type="match status" value="1"/>
</dbReference>
<dbReference type="SUPFAM" id="SSF51126">
    <property type="entry name" value="Pectin lyase-like"/>
    <property type="match status" value="1"/>
</dbReference>
<accession>A0A1S2VJ09</accession>
<protein>
    <submittedName>
        <fullName evidence="2">PKD domain-containing protein</fullName>
    </submittedName>
</protein>
<dbReference type="InterPro" id="IPR013783">
    <property type="entry name" value="Ig-like_fold"/>
</dbReference>
<keyword evidence="3" id="KW-1185">Reference proteome</keyword>
<evidence type="ECO:0000313" key="2">
    <source>
        <dbReference type="EMBL" id="OIN58757.1"/>
    </source>
</evidence>
<dbReference type="SMART" id="SM00089">
    <property type="entry name" value="PKD"/>
    <property type="match status" value="1"/>
</dbReference>
<evidence type="ECO:0000259" key="1">
    <source>
        <dbReference type="SMART" id="SM00089"/>
    </source>
</evidence>
<dbReference type="AlphaFoldDB" id="A0A1S2VJ09"/>
<comment type="caution">
    <text evidence="2">The sequence shown here is derived from an EMBL/GenBank/DDBJ whole genome shotgun (WGS) entry which is preliminary data.</text>
</comment>
<gene>
    <name evidence="2" type="ORF">BLX24_13000</name>
</gene>
<dbReference type="EMBL" id="MORL01000006">
    <property type="protein sequence ID" value="OIN58757.1"/>
    <property type="molecule type" value="Genomic_DNA"/>
</dbReference>
<sequence>MALLAGLTLLTTACKKENEPTPAGTITALAGPDQQVQVGQQVVLDGTASTDSKGKPLTAQWTFVRKPAKSTATLQSPTTLKPTFTPDETGDYELELTVSSETGKSTDKVLITASVAQPLAITANITVKTVLTDRVLNPELPDYIVTKSIAVNHELTINPGVVIAFERDTRLDVNDNGGIIIAKGEASNRIRFVGVEKTKGFWAGIMLYSGSNANVFDYVDVMHTGSRTMLSATKAGLAFFGSSKAQLSLKNTVFTQNDGYGIYVQDGGILREFVANTCSNNTEAGILLNAENVAKLDAASKFTGGNGRNVVEISSSAVKGSPEIVWAGFADKTPYRVTGNGLTVDTGFKLSPGVVLEFARDASMMINSGGYLSAIGTAAGKVVITGATRTAGFWRGIICYSASSQNVLENAELSNAGSTAIVSGKKANLAIYGNQSAFTVKQSLISGSGGYGIFVAYGAKANTDVNTVNTFDGNMQGSLLKE</sequence>
<dbReference type="Proteomes" id="UP000181790">
    <property type="component" value="Unassembled WGS sequence"/>
</dbReference>
<feature type="domain" description="PKD/Chitinase" evidence="1">
    <location>
        <begin position="27"/>
        <end position="116"/>
    </location>
</feature>